<reference evidence="3" key="1">
    <citation type="journal article" date="2023" name="Commun. Biol.">
        <title>Genome analysis of Parmales, the sister group of diatoms, reveals the evolutionary specialization of diatoms from phago-mixotrophs to photoautotrophs.</title>
        <authorList>
            <person name="Ban H."/>
            <person name="Sato S."/>
            <person name="Yoshikawa S."/>
            <person name="Yamada K."/>
            <person name="Nakamura Y."/>
            <person name="Ichinomiya M."/>
            <person name="Sato N."/>
            <person name="Blanc-Mathieu R."/>
            <person name="Endo H."/>
            <person name="Kuwata A."/>
            <person name="Ogata H."/>
        </authorList>
    </citation>
    <scope>NUCLEOTIDE SEQUENCE [LARGE SCALE GENOMIC DNA]</scope>
    <source>
        <strain evidence="3">NIES 3701</strain>
    </source>
</reference>
<dbReference type="Pfam" id="PF10294">
    <property type="entry name" value="Methyltransf_16"/>
    <property type="match status" value="1"/>
</dbReference>
<dbReference type="OrthoDB" id="413520at2759"/>
<dbReference type="InterPro" id="IPR019410">
    <property type="entry name" value="Methyltransf_16"/>
</dbReference>
<evidence type="ECO:0000313" key="2">
    <source>
        <dbReference type="EMBL" id="GMH73373.1"/>
    </source>
</evidence>
<gene>
    <name evidence="2" type="ORF">TrST_g2406</name>
</gene>
<proteinExistence type="predicted"/>
<protein>
    <submittedName>
        <fullName evidence="2">Uncharacterized protein</fullName>
    </submittedName>
</protein>
<accession>A0A9W7AQQ0</accession>
<keyword evidence="3" id="KW-1185">Reference proteome</keyword>
<evidence type="ECO:0000313" key="3">
    <source>
        <dbReference type="Proteomes" id="UP001165085"/>
    </source>
</evidence>
<dbReference type="InterPro" id="IPR029063">
    <property type="entry name" value="SAM-dependent_MTases_sf"/>
</dbReference>
<dbReference type="Gene3D" id="3.40.50.150">
    <property type="entry name" value="Vaccinia Virus protein VP39"/>
    <property type="match status" value="1"/>
</dbReference>
<dbReference type="SUPFAM" id="SSF53335">
    <property type="entry name" value="S-adenosyl-L-methionine-dependent methyltransferases"/>
    <property type="match status" value="1"/>
</dbReference>
<dbReference type="AlphaFoldDB" id="A0A9W7AQQ0"/>
<dbReference type="EMBL" id="BRXY01000167">
    <property type="protein sequence ID" value="GMH73373.1"/>
    <property type="molecule type" value="Genomic_DNA"/>
</dbReference>
<feature type="region of interest" description="Disordered" evidence="1">
    <location>
        <begin position="1"/>
        <end position="24"/>
    </location>
</feature>
<comment type="caution">
    <text evidence="2">The sequence shown here is derived from an EMBL/GenBank/DDBJ whole genome shotgun (WGS) entry which is preliminary data.</text>
</comment>
<name>A0A9W7AQQ0_9STRA</name>
<dbReference type="Proteomes" id="UP001165085">
    <property type="component" value="Unassembled WGS sequence"/>
</dbReference>
<evidence type="ECO:0000256" key="1">
    <source>
        <dbReference type="SAM" id="MobiDB-lite"/>
    </source>
</evidence>
<dbReference type="PANTHER" id="PTHR14614">
    <property type="entry name" value="HEPATOCELLULAR CARCINOMA-ASSOCIATED ANTIGEN"/>
    <property type="match status" value="1"/>
</dbReference>
<sequence>MPSDRDIDAPVSLMGLWPDSDDEEGTATQEFSQEYSEQTITVCGLPLLVRQFTFHSQNANRVWPGTFNLAEHYLSPPSSLSLLQNKTILELGSATGLLSLRLLLSGVKNITTSDVVDSGEVESNISYNFRKNGVEPVRHVPHTWGSGWCGGEFEVVIASDILLYCGVYVELVKTIKELVKTEEGMFVMSWNRRMEESKVFFRMMEEEGYTCEHLGKCVYKFQLKKLEKVVEGEHVSELKS</sequence>
<organism evidence="2 3">
    <name type="scientific">Triparma strigata</name>
    <dbReference type="NCBI Taxonomy" id="1606541"/>
    <lineage>
        <taxon>Eukaryota</taxon>
        <taxon>Sar</taxon>
        <taxon>Stramenopiles</taxon>
        <taxon>Ochrophyta</taxon>
        <taxon>Bolidophyceae</taxon>
        <taxon>Parmales</taxon>
        <taxon>Triparmaceae</taxon>
        <taxon>Triparma</taxon>
    </lineage>
</organism>
<dbReference type="PANTHER" id="PTHR14614:SF97">
    <property type="entry name" value="S-ADENOSYL-L-METHIONINE-DEPENDENT METHYLTRANSFERASES SUPERFAMILY PROTEIN"/>
    <property type="match status" value="1"/>
</dbReference>